<feature type="domain" description="DUF6950" evidence="1">
    <location>
        <begin position="4"/>
        <end position="119"/>
    </location>
</feature>
<dbReference type="Proteomes" id="UP000272010">
    <property type="component" value="Chromosome"/>
</dbReference>
<name>A0A386UL83_9RHOB</name>
<organism evidence="2 3">
    <name type="scientific">Paracoccus yeei</name>
    <dbReference type="NCBI Taxonomy" id="147645"/>
    <lineage>
        <taxon>Bacteria</taxon>
        <taxon>Pseudomonadati</taxon>
        <taxon>Pseudomonadota</taxon>
        <taxon>Alphaproteobacteria</taxon>
        <taxon>Rhodobacterales</taxon>
        <taxon>Paracoccaceae</taxon>
        <taxon>Paracoccus</taxon>
    </lineage>
</organism>
<reference evidence="3" key="1">
    <citation type="submission" date="2018-07" db="EMBL/GenBank/DDBJ databases">
        <title>Genome Structure of the Opportunistic Pathogen Paracoccus yeei (Alphaproteobacteria) and Identification of Putative Virulence Factors.</title>
        <authorList>
            <person name="Lasek R."/>
            <person name="Szuplewska M."/>
            <person name="Mitura M."/>
            <person name="Decewicz P."/>
            <person name="Chmielowska C."/>
            <person name="Pawlot A."/>
            <person name="Sentkowska D."/>
            <person name="Czarnecki J."/>
            <person name="Bartosik D."/>
        </authorList>
    </citation>
    <scope>NUCLEOTIDE SEQUENCE [LARGE SCALE GENOMIC DNA]</scope>
    <source>
        <strain evidence="3">CCUG 32053</strain>
    </source>
</reference>
<evidence type="ECO:0000259" key="1">
    <source>
        <dbReference type="Pfam" id="PF22262"/>
    </source>
</evidence>
<accession>A0A386UL83</accession>
<dbReference type="Pfam" id="PF22262">
    <property type="entry name" value="DUF6950"/>
    <property type="match status" value="1"/>
</dbReference>
<dbReference type="InterPro" id="IPR053802">
    <property type="entry name" value="DUF6950"/>
</dbReference>
<protein>
    <recommendedName>
        <fullName evidence="1">DUF6950 domain-containing protein</fullName>
    </recommendedName>
</protein>
<dbReference type="AlphaFoldDB" id="A0A386UL83"/>
<evidence type="ECO:0000313" key="2">
    <source>
        <dbReference type="EMBL" id="AYF01266.1"/>
    </source>
</evidence>
<proteinExistence type="predicted"/>
<sequence>MAEAERIMSRPFAWGPCDCCTAACDVFAALWGVDPMAPVRGYCGPLGALRMIRRAGGMPALAQSLAGRTRLRDGHAVGGLALSDVPGSRQSLLICIQPGLWAGKSKAGFALVRTAQQGWHLA</sequence>
<evidence type="ECO:0000313" key="3">
    <source>
        <dbReference type="Proteomes" id="UP000272010"/>
    </source>
</evidence>
<gene>
    <name evidence="2" type="ORF">PY32053_01639</name>
</gene>
<dbReference type="EMBL" id="CP031078">
    <property type="protein sequence ID" value="AYF01266.1"/>
    <property type="molecule type" value="Genomic_DNA"/>
</dbReference>